<organism evidence="1 2">
    <name type="scientific">Trichonephila clavata</name>
    <name type="common">Joro spider</name>
    <name type="synonym">Nephila clavata</name>
    <dbReference type="NCBI Taxonomy" id="2740835"/>
    <lineage>
        <taxon>Eukaryota</taxon>
        <taxon>Metazoa</taxon>
        <taxon>Ecdysozoa</taxon>
        <taxon>Arthropoda</taxon>
        <taxon>Chelicerata</taxon>
        <taxon>Arachnida</taxon>
        <taxon>Araneae</taxon>
        <taxon>Araneomorphae</taxon>
        <taxon>Entelegynae</taxon>
        <taxon>Araneoidea</taxon>
        <taxon>Nephilidae</taxon>
        <taxon>Trichonephila</taxon>
    </lineage>
</organism>
<name>A0A8X6G9M6_TRICU</name>
<dbReference type="Gene3D" id="1.20.1310.10">
    <property type="entry name" value="Cullin Repeats"/>
    <property type="match status" value="1"/>
</dbReference>
<dbReference type="OrthoDB" id="27073at2759"/>
<comment type="caution">
    <text evidence="1">The sequence shown here is derived from an EMBL/GenBank/DDBJ whole genome shotgun (WGS) entry which is preliminary data.</text>
</comment>
<dbReference type="Proteomes" id="UP000887116">
    <property type="component" value="Unassembled WGS sequence"/>
</dbReference>
<gene>
    <name evidence="1" type="ORF">TNCT_244681</name>
</gene>
<evidence type="ECO:0000313" key="2">
    <source>
        <dbReference type="Proteomes" id="UP000887116"/>
    </source>
</evidence>
<sequence length="69" mass="8108">MTTAVLLKDKTLLSFDDHWPIMQPIILKLLHQEAVSRSEWQDLFGWCILSVFGMTKELQRCIVICKKIF</sequence>
<reference evidence="1" key="1">
    <citation type="submission" date="2020-07" db="EMBL/GenBank/DDBJ databases">
        <title>Multicomponent nature underlies the extraordinary mechanical properties of spider dragline silk.</title>
        <authorList>
            <person name="Kono N."/>
            <person name="Nakamura H."/>
            <person name="Mori M."/>
            <person name="Yoshida Y."/>
            <person name="Ohtoshi R."/>
            <person name="Malay A.D."/>
            <person name="Moran D.A.P."/>
            <person name="Tomita M."/>
            <person name="Numata K."/>
            <person name="Arakawa K."/>
        </authorList>
    </citation>
    <scope>NUCLEOTIDE SEQUENCE</scope>
</reference>
<dbReference type="AlphaFoldDB" id="A0A8X6G9M6"/>
<accession>A0A8X6G9M6</accession>
<dbReference type="EMBL" id="BMAO01034958">
    <property type="protein sequence ID" value="GFR00121.1"/>
    <property type="molecule type" value="Genomic_DNA"/>
</dbReference>
<proteinExistence type="predicted"/>
<protein>
    <submittedName>
        <fullName evidence="1">Uncharacterized protein</fullName>
    </submittedName>
</protein>
<evidence type="ECO:0000313" key="1">
    <source>
        <dbReference type="EMBL" id="GFR00121.1"/>
    </source>
</evidence>
<keyword evidence="2" id="KW-1185">Reference proteome</keyword>